<evidence type="ECO:0000313" key="2">
    <source>
        <dbReference type="EMBL" id="KJF18003.1"/>
    </source>
</evidence>
<dbReference type="RefSeq" id="WP_052604874.1">
    <property type="nucleotide sequence ID" value="NZ_JXYS01000026.1"/>
</dbReference>
<gene>
    <name evidence="2" type="ORF">AXFE_11000</name>
</gene>
<feature type="chain" id="PRO_5039426616" evidence="1">
    <location>
        <begin position="25"/>
        <end position="500"/>
    </location>
</feature>
<keyword evidence="3" id="KW-1185">Reference proteome</keyword>
<dbReference type="Proteomes" id="UP000032360">
    <property type="component" value="Unassembled WGS sequence"/>
</dbReference>
<dbReference type="OrthoDB" id="110418at2"/>
<protein>
    <submittedName>
        <fullName evidence="2">Uncharacterized protein</fullName>
    </submittedName>
</protein>
<dbReference type="PATRIC" id="fig|1280514.3.peg.1446"/>
<proteinExistence type="predicted"/>
<evidence type="ECO:0000313" key="3">
    <source>
        <dbReference type="Proteomes" id="UP000032360"/>
    </source>
</evidence>
<dbReference type="STRING" id="1280514.AXFE_11000"/>
<dbReference type="Gene3D" id="2.40.10.500">
    <property type="match status" value="1"/>
</dbReference>
<keyword evidence="1" id="KW-0732">Signal</keyword>
<dbReference type="EMBL" id="JXYS01000026">
    <property type="protein sequence ID" value="KJF18003.1"/>
    <property type="molecule type" value="Genomic_DNA"/>
</dbReference>
<reference evidence="2 3" key="1">
    <citation type="submission" date="2015-01" db="EMBL/GenBank/DDBJ databases">
        <title>Draft genome of the acidophilic iron oxidizer Acidithrix ferrooxidans strain Py-F3.</title>
        <authorList>
            <person name="Poehlein A."/>
            <person name="Eisen S."/>
            <person name="Schloemann M."/>
            <person name="Johnson B.D."/>
            <person name="Daniel R."/>
            <person name="Muehling M."/>
        </authorList>
    </citation>
    <scope>NUCLEOTIDE SEQUENCE [LARGE SCALE GENOMIC DNA]</scope>
    <source>
        <strain evidence="2 3">Py-F3</strain>
    </source>
</reference>
<sequence>MPTLAAAGLTSIAGLISGAATLVAAPQIASATMASPSSILSSLVDVNIGSTISANGDTNPYGIAIVPQNYVPTSNSLWQPGDVIVSDFNNSAGTNGAGSSIVRIRNGVTTTISQGQLFGTAGLAFNANGAALWTSNIGPTPSGMPSGDVSIVLGNNNPNGAALASTNGSGTINNKTTASNKVTNSFNGPWGQAFNGNGSSPVFYWSNVNDGKVYSISNLTAPNFGADRVTLLASLPWGPAPGSSSSSATNLGPSAIVYSKANDTLYATDAYNNSVYAISGVSTSSPTTSLVVSNGALNVPVGITINPLNGDLLVANGGVNTIVEINPMTKMVDAMRNVAPNEPPGSLFGIQAVTLSDGSLAIYYLNDTQNSVHELVTRSTPGGYRFASSDGGVFSYGDASYYGGAASMKLNKPIVGIASTPDGKGYWLVAADGGVFSYGDASYYGGAASMKLNQPIVGILATPYGGGYWLIAQDGGVFSYGDASYMGSTGGMVLAAPVVG</sequence>
<dbReference type="SUPFAM" id="SSF69322">
    <property type="entry name" value="Tricorn protease domain 2"/>
    <property type="match status" value="1"/>
</dbReference>
<dbReference type="AlphaFoldDB" id="A0A0D8HJ98"/>
<feature type="signal peptide" evidence="1">
    <location>
        <begin position="1"/>
        <end position="24"/>
    </location>
</feature>
<dbReference type="SUPFAM" id="SSF63829">
    <property type="entry name" value="Calcium-dependent phosphotriesterase"/>
    <property type="match status" value="1"/>
</dbReference>
<accession>A0A0D8HJ98</accession>
<name>A0A0D8HJ98_9ACTN</name>
<organism evidence="2 3">
    <name type="scientific">Acidithrix ferrooxidans</name>
    <dbReference type="NCBI Taxonomy" id="1280514"/>
    <lineage>
        <taxon>Bacteria</taxon>
        <taxon>Bacillati</taxon>
        <taxon>Actinomycetota</taxon>
        <taxon>Acidimicrobiia</taxon>
        <taxon>Acidimicrobiales</taxon>
        <taxon>Acidimicrobiaceae</taxon>
        <taxon>Acidithrix</taxon>
    </lineage>
</organism>
<evidence type="ECO:0000256" key="1">
    <source>
        <dbReference type="SAM" id="SignalP"/>
    </source>
</evidence>
<comment type="caution">
    <text evidence="2">The sequence shown here is derived from an EMBL/GenBank/DDBJ whole genome shotgun (WGS) entry which is preliminary data.</text>
</comment>